<dbReference type="InterPro" id="IPR052761">
    <property type="entry name" value="Fungal_Detox/Toxin_TFs"/>
</dbReference>
<dbReference type="EMBL" id="CABFNO020000776">
    <property type="protein sequence ID" value="CAG9961936.1"/>
    <property type="molecule type" value="Genomic_DNA"/>
</dbReference>
<keyword evidence="1" id="KW-0539">Nucleus</keyword>
<dbReference type="GO" id="GO:0006351">
    <property type="term" value="P:DNA-templated transcription"/>
    <property type="evidence" value="ECO:0007669"/>
    <property type="project" value="InterPro"/>
</dbReference>
<keyword evidence="4" id="KW-1185">Reference proteome</keyword>
<dbReference type="GO" id="GO:0003677">
    <property type="term" value="F:DNA binding"/>
    <property type="evidence" value="ECO:0007669"/>
    <property type="project" value="InterPro"/>
</dbReference>
<evidence type="ECO:0000259" key="2">
    <source>
        <dbReference type="Pfam" id="PF04082"/>
    </source>
</evidence>
<sequence length="608" mass="68249">MDIGSTRETRAYFYRTTKLLFHSGCEASPIALSQAAILLSFWSTPVGGVKNPNTFWLRTAIQLAKEVKANYYGTSYPLTTNTERRLNTLKRLWWCCIIRDRIMPLATRRGIEIKRTDFDFTGSLPLCASDLTDEIDRSAVYNSHSKRCLLGIMEQLCMLCVRLTDALSLIFSDNGCPLGYRSLNQNTAEDAAGCRSELQEWHHRMTLRFAEFESERSNGSHCIDQSILLHMCLTELYYQSAQLAISNYEVFHHVASSSLHKPSGWSQEAPRSLERTREELRHVDSCISEVLQKLVNLRLISRLPLSASVILPSPSSIVSIRQLLTYSSSLALVALPLVFQLVRGWLSSFGCSNLLGPHDADEQGDAKQRKLLALTEAFHMSQKRYDGADYVHKTVYHTARLAQVADPAGGDSRGWSDVLLSDPKKYLEMVLTMDLALSQNSLPEEDDYPINLRSFCKSSVMSHEPLPVAQTIPDSIGHACDSGRTARPDHETLISNHHVLSQEETNNDLGTAETLTGLETNTLQLQNTPSEPEQWTPTCMLSKEDEPEKEQCELGQVVDRVSGHKHAPDEGLIGDINEGHLPISLDDLELFAEYHGFQDLMEELHDIL</sequence>
<evidence type="ECO:0000256" key="1">
    <source>
        <dbReference type="ARBA" id="ARBA00023242"/>
    </source>
</evidence>
<dbReference type="Proteomes" id="UP000754883">
    <property type="component" value="Unassembled WGS sequence"/>
</dbReference>
<protein>
    <recommendedName>
        <fullName evidence="2">Xylanolytic transcriptional activator regulatory domain-containing protein</fullName>
    </recommendedName>
</protein>
<gene>
    <name evidence="3" type="ORF">CBYS24578_00018333</name>
</gene>
<feature type="domain" description="Xylanolytic transcriptional activator regulatory" evidence="2">
    <location>
        <begin position="11"/>
        <end position="203"/>
    </location>
</feature>
<dbReference type="PANTHER" id="PTHR47425">
    <property type="entry name" value="FARB-RELATED"/>
    <property type="match status" value="1"/>
</dbReference>
<evidence type="ECO:0000313" key="4">
    <source>
        <dbReference type="Proteomes" id="UP000754883"/>
    </source>
</evidence>
<evidence type="ECO:0000313" key="3">
    <source>
        <dbReference type="EMBL" id="CAG9961936.1"/>
    </source>
</evidence>
<organism evidence="3 4">
    <name type="scientific">Clonostachys byssicola</name>
    <dbReference type="NCBI Taxonomy" id="160290"/>
    <lineage>
        <taxon>Eukaryota</taxon>
        <taxon>Fungi</taxon>
        <taxon>Dikarya</taxon>
        <taxon>Ascomycota</taxon>
        <taxon>Pezizomycotina</taxon>
        <taxon>Sordariomycetes</taxon>
        <taxon>Hypocreomycetidae</taxon>
        <taxon>Hypocreales</taxon>
        <taxon>Bionectriaceae</taxon>
        <taxon>Clonostachys</taxon>
    </lineage>
</organism>
<comment type="caution">
    <text evidence="3">The sequence shown here is derived from an EMBL/GenBank/DDBJ whole genome shotgun (WGS) entry which is preliminary data.</text>
</comment>
<reference evidence="3 4" key="2">
    <citation type="submission" date="2021-10" db="EMBL/GenBank/DDBJ databases">
        <authorList>
            <person name="Piombo E."/>
        </authorList>
    </citation>
    <scope>NUCLEOTIDE SEQUENCE [LARGE SCALE GENOMIC DNA]</scope>
</reference>
<dbReference type="AlphaFoldDB" id="A0A9N9TYS1"/>
<dbReference type="PANTHER" id="PTHR47425:SF2">
    <property type="entry name" value="FARB-RELATED"/>
    <property type="match status" value="1"/>
</dbReference>
<dbReference type="InterPro" id="IPR007219">
    <property type="entry name" value="XnlR_reg_dom"/>
</dbReference>
<proteinExistence type="predicted"/>
<name>A0A9N9TYS1_9HYPO</name>
<dbReference type="CDD" id="cd12148">
    <property type="entry name" value="fungal_TF_MHR"/>
    <property type="match status" value="1"/>
</dbReference>
<dbReference type="GO" id="GO:0008270">
    <property type="term" value="F:zinc ion binding"/>
    <property type="evidence" value="ECO:0007669"/>
    <property type="project" value="InterPro"/>
</dbReference>
<reference evidence="4" key="1">
    <citation type="submission" date="2019-06" db="EMBL/GenBank/DDBJ databases">
        <authorList>
            <person name="Broberg M."/>
        </authorList>
    </citation>
    <scope>NUCLEOTIDE SEQUENCE [LARGE SCALE GENOMIC DNA]</scope>
</reference>
<dbReference type="Pfam" id="PF04082">
    <property type="entry name" value="Fungal_trans"/>
    <property type="match status" value="1"/>
</dbReference>
<accession>A0A9N9TYS1</accession>